<evidence type="ECO:0000256" key="1">
    <source>
        <dbReference type="ARBA" id="ARBA00006817"/>
    </source>
</evidence>
<accession>A0AAD5U9B6</accession>
<dbReference type="GO" id="GO:0051087">
    <property type="term" value="F:protein-folding chaperone binding"/>
    <property type="evidence" value="ECO:0007669"/>
    <property type="project" value="InterPro"/>
</dbReference>
<dbReference type="InterPro" id="IPR036338">
    <property type="entry name" value="Aha1"/>
</dbReference>
<dbReference type="SUPFAM" id="SSF55961">
    <property type="entry name" value="Bet v1-like"/>
    <property type="match status" value="1"/>
</dbReference>
<comment type="caution">
    <text evidence="3">The sequence shown here is derived from an EMBL/GenBank/DDBJ whole genome shotgun (WGS) entry which is preliminary data.</text>
</comment>
<evidence type="ECO:0000313" key="3">
    <source>
        <dbReference type="EMBL" id="KAJ3225372.1"/>
    </source>
</evidence>
<dbReference type="SUPFAM" id="SSF103111">
    <property type="entry name" value="Activator of Hsp90 ATPase, Aha1"/>
    <property type="match status" value="1"/>
</dbReference>
<dbReference type="Gene3D" id="3.30.530.20">
    <property type="match status" value="2"/>
</dbReference>
<dbReference type="Pfam" id="PF09229">
    <property type="entry name" value="Aha1_N"/>
    <property type="match status" value="1"/>
</dbReference>
<organism evidence="3 4">
    <name type="scientific">Clydaea vesicula</name>
    <dbReference type="NCBI Taxonomy" id="447962"/>
    <lineage>
        <taxon>Eukaryota</taxon>
        <taxon>Fungi</taxon>
        <taxon>Fungi incertae sedis</taxon>
        <taxon>Chytridiomycota</taxon>
        <taxon>Chytridiomycota incertae sedis</taxon>
        <taxon>Chytridiomycetes</taxon>
        <taxon>Lobulomycetales</taxon>
        <taxon>Lobulomycetaceae</taxon>
        <taxon>Clydaea</taxon>
    </lineage>
</organism>
<proteinExistence type="inferred from homology"/>
<name>A0AAD5U9B6_9FUNG</name>
<gene>
    <name evidence="3" type="ORF">HK099_006913</name>
</gene>
<sequence length="264" mass="30217">MSRNVNNWAKDYFRDSLVGISYESSLNGVKVEIEKLSDFTGTKGDTTATGRIKVPEYMHDTELDEIVFEVSVDNETKEKEEIKKVLRSELIKLLREKFAPFQKDLIKHHKADVFLEVFDDKIPGQTKEKYQPKPPAPLLSDNFANKNQVVGGVTKIELDVEFVCSTSDLYSTFLDQKKVQIWTRGGAKVATKVGDEFSFFDDHYSTVTLLFDDKGDATILKLTQTDVPIGEKEIVRNNWHQYYMNPIKSLFGYGANFQVILFTF</sequence>
<reference evidence="3" key="1">
    <citation type="submission" date="2020-05" db="EMBL/GenBank/DDBJ databases">
        <title>Phylogenomic resolution of chytrid fungi.</title>
        <authorList>
            <person name="Stajich J.E."/>
            <person name="Amses K."/>
            <person name="Simmons R."/>
            <person name="Seto K."/>
            <person name="Myers J."/>
            <person name="Bonds A."/>
            <person name="Quandt C.A."/>
            <person name="Barry K."/>
            <person name="Liu P."/>
            <person name="Grigoriev I."/>
            <person name="Longcore J.E."/>
            <person name="James T.Y."/>
        </authorList>
    </citation>
    <scope>NUCLEOTIDE SEQUENCE</scope>
    <source>
        <strain evidence="3">JEL0476</strain>
    </source>
</reference>
<dbReference type="EMBL" id="JADGJW010000063">
    <property type="protein sequence ID" value="KAJ3225372.1"/>
    <property type="molecule type" value="Genomic_DNA"/>
</dbReference>
<feature type="domain" description="Activator of Hsp90 ATPase AHSA1-like N-terminal" evidence="2">
    <location>
        <begin position="2"/>
        <end position="110"/>
    </location>
</feature>
<dbReference type="InterPro" id="IPR015310">
    <property type="entry name" value="AHSA1-like_N"/>
</dbReference>
<dbReference type="Gene3D" id="3.15.10.20">
    <property type="entry name" value="Activator of Hsp90 ATPase Aha1, N-terminal domain"/>
    <property type="match status" value="1"/>
</dbReference>
<dbReference type="InterPro" id="IPR013538">
    <property type="entry name" value="ASHA1/2-like_C"/>
</dbReference>
<dbReference type="AlphaFoldDB" id="A0AAD5U9B6"/>
<comment type="similarity">
    <text evidence="1">Belongs to the AHA1 family.</text>
</comment>
<evidence type="ECO:0000313" key="4">
    <source>
        <dbReference type="Proteomes" id="UP001211065"/>
    </source>
</evidence>
<evidence type="ECO:0000259" key="2">
    <source>
        <dbReference type="SMART" id="SM01000"/>
    </source>
</evidence>
<protein>
    <recommendedName>
        <fullName evidence="2">Activator of Hsp90 ATPase AHSA1-like N-terminal domain-containing protein</fullName>
    </recommendedName>
</protein>
<dbReference type="InterPro" id="IPR023393">
    <property type="entry name" value="START-like_dom_sf"/>
</dbReference>
<dbReference type="Pfam" id="PF08327">
    <property type="entry name" value="AHSA1"/>
    <property type="match status" value="1"/>
</dbReference>
<dbReference type="GO" id="GO:0001671">
    <property type="term" value="F:ATPase activator activity"/>
    <property type="evidence" value="ECO:0007669"/>
    <property type="project" value="InterPro"/>
</dbReference>
<dbReference type="SMART" id="SM01000">
    <property type="entry name" value="Aha1_N"/>
    <property type="match status" value="1"/>
</dbReference>
<dbReference type="Proteomes" id="UP001211065">
    <property type="component" value="Unassembled WGS sequence"/>
</dbReference>
<keyword evidence="4" id="KW-1185">Reference proteome</keyword>